<sequence length="369" mass="39568">MKSMSLTEDERWMELALRLAEAARGQTSPNPLVGAVVVKDGQLLGSGAHLKAGGPHAEVHALEQAGESAEGSTLYVTLEPCNHYGRTPPCTERAISSGVKRVVVGSIDPDPLVSGKGVQRLQEAGLSVKTGVLADRCTQLNETYFHHRRTGLPFITLKAAVTLDGKTATSDGDSRWVTGEEAREEVHRLRHQYDAVLIGSGTALHDRPQLTVRLPGGGKNPLRVVVDSKLRVPLDSPLADVESAPTWVFCTDEAAPGREEALTARGVRVFRTGAGPRVRLERVFRRLGQEGIVSVLTESGGELNASLLREGWVNKVMFFIAPKILGGRDSLTAVGGASADYMKNALSLKDVSVDILGRDILVTGIPRKP</sequence>
<reference evidence="14" key="1">
    <citation type="journal article" date="2019" name="Int. J. Syst. Evol. Microbiol.">
        <title>The Global Catalogue of Microorganisms (GCM) 10K type strain sequencing project: providing services to taxonomists for standard genome sequencing and annotation.</title>
        <authorList>
            <consortium name="The Broad Institute Genomics Platform"/>
            <consortium name="The Broad Institute Genome Sequencing Center for Infectious Disease"/>
            <person name="Wu L."/>
            <person name="Ma J."/>
        </authorList>
    </citation>
    <scope>NUCLEOTIDE SEQUENCE [LARGE SCALE GENOMIC DNA]</scope>
    <source>
        <strain evidence="14">CGMCC 1.12404</strain>
    </source>
</reference>
<dbReference type="Pfam" id="PF01872">
    <property type="entry name" value="RibD_C"/>
    <property type="match status" value="1"/>
</dbReference>
<evidence type="ECO:0000256" key="3">
    <source>
        <dbReference type="ARBA" id="ARBA00004910"/>
    </source>
</evidence>
<evidence type="ECO:0000259" key="12">
    <source>
        <dbReference type="PROSITE" id="PS51747"/>
    </source>
</evidence>
<keyword evidence="11" id="KW-0862">Zinc</keyword>
<keyword evidence="8" id="KW-0511">Multifunctional enzyme</keyword>
<evidence type="ECO:0000256" key="9">
    <source>
        <dbReference type="ARBA" id="ARBA00049861"/>
    </source>
</evidence>
<keyword evidence="6 11" id="KW-0521">NADP</keyword>
<comment type="catalytic activity">
    <reaction evidence="10 11">
        <text>2,5-diamino-6-hydroxy-4-(5-phosphoribosylamino)-pyrimidine + H2O + H(+) = 5-amino-6-(5-phospho-D-ribosylamino)uracil + NH4(+)</text>
        <dbReference type="Rhea" id="RHEA:21868"/>
        <dbReference type="ChEBI" id="CHEBI:15377"/>
        <dbReference type="ChEBI" id="CHEBI:15378"/>
        <dbReference type="ChEBI" id="CHEBI:28938"/>
        <dbReference type="ChEBI" id="CHEBI:58453"/>
        <dbReference type="ChEBI" id="CHEBI:58614"/>
        <dbReference type="EC" id="3.5.4.26"/>
    </reaction>
</comment>
<comment type="similarity">
    <text evidence="4 11">In the N-terminal section; belongs to the cytidine and deoxycytidylate deaminase family.</text>
</comment>
<dbReference type="PROSITE" id="PS51747">
    <property type="entry name" value="CYT_DCMP_DEAMINASES_2"/>
    <property type="match status" value="1"/>
</dbReference>
<evidence type="ECO:0000256" key="4">
    <source>
        <dbReference type="ARBA" id="ARBA00005259"/>
    </source>
</evidence>
<organism evidence="13 14">
    <name type="scientific">Kroppenstedtia guangzhouensis</name>
    <dbReference type="NCBI Taxonomy" id="1274356"/>
    <lineage>
        <taxon>Bacteria</taxon>
        <taxon>Bacillati</taxon>
        <taxon>Bacillota</taxon>
        <taxon>Bacilli</taxon>
        <taxon>Bacillales</taxon>
        <taxon>Thermoactinomycetaceae</taxon>
        <taxon>Kroppenstedtia</taxon>
    </lineage>
</organism>
<evidence type="ECO:0000256" key="6">
    <source>
        <dbReference type="ARBA" id="ARBA00022857"/>
    </source>
</evidence>
<comment type="function">
    <text evidence="1 11">Converts 2,5-diamino-6-(ribosylamino)-4(3h)-pyrimidinone 5'-phosphate into 5-amino-6-(ribosylamino)-2,4(1h,3h)-pyrimidinedione 5'-phosphate.</text>
</comment>
<dbReference type="Proteomes" id="UP000617979">
    <property type="component" value="Unassembled WGS sequence"/>
</dbReference>
<dbReference type="PANTHER" id="PTHR38011:SF7">
    <property type="entry name" value="2,5-DIAMINO-6-RIBOSYLAMINO-4(3H)-PYRIMIDINONE 5'-PHOSPHATE REDUCTASE"/>
    <property type="match status" value="1"/>
</dbReference>
<dbReference type="InterPro" id="IPR004794">
    <property type="entry name" value="Eubact_RibD"/>
</dbReference>
<dbReference type="InterPro" id="IPR024072">
    <property type="entry name" value="DHFR-like_dom_sf"/>
</dbReference>
<evidence type="ECO:0000256" key="1">
    <source>
        <dbReference type="ARBA" id="ARBA00002151"/>
    </source>
</evidence>
<evidence type="ECO:0000256" key="8">
    <source>
        <dbReference type="ARBA" id="ARBA00023268"/>
    </source>
</evidence>
<dbReference type="NCBIfam" id="TIGR00227">
    <property type="entry name" value="ribD_Cterm"/>
    <property type="match status" value="1"/>
</dbReference>
<keyword evidence="11" id="KW-0479">Metal-binding</keyword>
<dbReference type="NCBIfam" id="TIGR00326">
    <property type="entry name" value="eubact_ribD"/>
    <property type="match status" value="1"/>
</dbReference>
<evidence type="ECO:0000256" key="5">
    <source>
        <dbReference type="ARBA" id="ARBA00007417"/>
    </source>
</evidence>
<evidence type="ECO:0000256" key="2">
    <source>
        <dbReference type="ARBA" id="ARBA00004882"/>
    </source>
</evidence>
<dbReference type="CDD" id="cd01284">
    <property type="entry name" value="Riboflavin_deaminase-reductase"/>
    <property type="match status" value="1"/>
</dbReference>
<feature type="domain" description="CMP/dCMP-type deaminase" evidence="12">
    <location>
        <begin position="7"/>
        <end position="128"/>
    </location>
</feature>
<dbReference type="EC" id="1.1.1.193" evidence="11"/>
<dbReference type="Pfam" id="PF00383">
    <property type="entry name" value="dCMP_cyt_deam_1"/>
    <property type="match status" value="1"/>
</dbReference>
<dbReference type="InterPro" id="IPR002734">
    <property type="entry name" value="RibDG_C"/>
</dbReference>
<dbReference type="PANTHER" id="PTHR38011">
    <property type="entry name" value="DIHYDROFOLATE REDUCTASE FAMILY PROTEIN (AFU_ORTHOLOGUE AFUA_8G06820)"/>
    <property type="match status" value="1"/>
</dbReference>
<dbReference type="InterPro" id="IPR011549">
    <property type="entry name" value="RibD_C"/>
</dbReference>
<proteinExistence type="inferred from homology"/>
<keyword evidence="7 11" id="KW-0560">Oxidoreductase</keyword>
<comment type="pathway">
    <text evidence="3 11">Cofactor biosynthesis; riboflavin biosynthesis; 5-amino-6-(D-ribitylamino)uracil from GTP: step 3/4.</text>
</comment>
<dbReference type="SUPFAM" id="SSF53597">
    <property type="entry name" value="Dihydrofolate reductase-like"/>
    <property type="match status" value="1"/>
</dbReference>
<dbReference type="InterPro" id="IPR002125">
    <property type="entry name" value="CMP_dCMP_dom"/>
</dbReference>
<comment type="pathway">
    <text evidence="2 11">Cofactor biosynthesis; riboflavin biosynthesis; 5-amino-6-(D-ribitylamino)uracil from GTP: step 2/4.</text>
</comment>
<protein>
    <recommendedName>
        <fullName evidence="11">Riboflavin biosynthesis protein RibD</fullName>
    </recommendedName>
    <domain>
        <recommendedName>
            <fullName evidence="11">Diaminohydroxyphosphoribosylaminopyrimidine deaminase</fullName>
            <shortName evidence="11">DRAP deaminase</shortName>
            <ecNumber evidence="11">3.5.4.26</ecNumber>
        </recommendedName>
        <alternativeName>
            <fullName evidence="11">Riboflavin-specific deaminase</fullName>
        </alternativeName>
    </domain>
    <domain>
        <recommendedName>
            <fullName evidence="11">5-amino-6-(5-phosphoribosylamino)uracil reductase</fullName>
            <ecNumber evidence="11">1.1.1.193</ecNumber>
        </recommendedName>
        <alternativeName>
            <fullName evidence="11">HTP reductase</fullName>
        </alternativeName>
    </domain>
</protein>
<keyword evidence="11" id="KW-0378">Hydrolase</keyword>
<evidence type="ECO:0000256" key="10">
    <source>
        <dbReference type="ARBA" id="ARBA00049886"/>
    </source>
</evidence>
<comment type="cofactor">
    <cofactor evidence="11">
        <name>Zn(2+)</name>
        <dbReference type="ChEBI" id="CHEBI:29105"/>
    </cofactor>
    <text evidence="11">Binds 1 zinc ion.</text>
</comment>
<comment type="caution">
    <text evidence="13">The sequence shown here is derived from an EMBL/GenBank/DDBJ whole genome shotgun (WGS) entry which is preliminary data.</text>
</comment>
<evidence type="ECO:0000256" key="7">
    <source>
        <dbReference type="ARBA" id="ARBA00023002"/>
    </source>
</evidence>
<evidence type="ECO:0000313" key="14">
    <source>
        <dbReference type="Proteomes" id="UP000617979"/>
    </source>
</evidence>
<evidence type="ECO:0000256" key="11">
    <source>
        <dbReference type="PIRNR" id="PIRNR006769"/>
    </source>
</evidence>
<dbReference type="EC" id="3.5.4.26" evidence="11"/>
<dbReference type="InterPro" id="IPR016193">
    <property type="entry name" value="Cytidine_deaminase-like"/>
</dbReference>
<comment type="similarity">
    <text evidence="5 11">In the C-terminal section; belongs to the HTP reductase family.</text>
</comment>
<accession>A0ABQ1G937</accession>
<name>A0ABQ1G937_9BACL</name>
<dbReference type="Gene3D" id="3.40.430.10">
    <property type="entry name" value="Dihydrofolate Reductase, subunit A"/>
    <property type="match status" value="1"/>
</dbReference>
<comment type="catalytic activity">
    <reaction evidence="9 11">
        <text>5-amino-6-(5-phospho-D-ribitylamino)uracil + NADP(+) = 5-amino-6-(5-phospho-D-ribosylamino)uracil + NADPH + H(+)</text>
        <dbReference type="Rhea" id="RHEA:17845"/>
        <dbReference type="ChEBI" id="CHEBI:15378"/>
        <dbReference type="ChEBI" id="CHEBI:57783"/>
        <dbReference type="ChEBI" id="CHEBI:58349"/>
        <dbReference type="ChEBI" id="CHEBI:58421"/>
        <dbReference type="ChEBI" id="CHEBI:58453"/>
        <dbReference type="EC" id="1.1.1.193"/>
    </reaction>
</comment>
<dbReference type="Gene3D" id="3.40.140.10">
    <property type="entry name" value="Cytidine Deaminase, domain 2"/>
    <property type="match status" value="1"/>
</dbReference>
<dbReference type="SUPFAM" id="SSF53927">
    <property type="entry name" value="Cytidine deaminase-like"/>
    <property type="match status" value="1"/>
</dbReference>
<keyword evidence="14" id="KW-1185">Reference proteome</keyword>
<dbReference type="InterPro" id="IPR050765">
    <property type="entry name" value="Riboflavin_Biosynth_HTPR"/>
</dbReference>
<gene>
    <name evidence="13" type="primary">ribD</name>
    <name evidence="13" type="ORF">GCM10007416_10160</name>
</gene>
<dbReference type="PIRSF" id="PIRSF006769">
    <property type="entry name" value="RibD"/>
    <property type="match status" value="1"/>
</dbReference>
<dbReference type="EMBL" id="BMEX01000003">
    <property type="protein sequence ID" value="GGA39156.1"/>
    <property type="molecule type" value="Genomic_DNA"/>
</dbReference>
<keyword evidence="11" id="KW-0686">Riboflavin biosynthesis</keyword>
<evidence type="ECO:0000313" key="13">
    <source>
        <dbReference type="EMBL" id="GGA39156.1"/>
    </source>
</evidence>